<dbReference type="Pfam" id="PF08379">
    <property type="entry name" value="Bact_transglu_N"/>
    <property type="match status" value="1"/>
</dbReference>
<name>A0ABW5QNW3_9HYPH</name>
<feature type="domain" description="Transglutaminase-like" evidence="1">
    <location>
        <begin position="158"/>
        <end position="222"/>
    </location>
</feature>
<accession>A0ABW5QNW3</accession>
<dbReference type="EMBL" id="JBHUNP010000001">
    <property type="protein sequence ID" value="MFD2649403.1"/>
    <property type="molecule type" value="Genomic_DNA"/>
</dbReference>
<keyword evidence="3" id="KW-1185">Reference proteome</keyword>
<organism evidence="2 3">
    <name type="scientific">Devosia albogilva</name>
    <dbReference type="NCBI Taxonomy" id="429726"/>
    <lineage>
        <taxon>Bacteria</taxon>
        <taxon>Pseudomonadati</taxon>
        <taxon>Pseudomonadota</taxon>
        <taxon>Alphaproteobacteria</taxon>
        <taxon>Hyphomicrobiales</taxon>
        <taxon>Devosiaceae</taxon>
        <taxon>Devosia</taxon>
    </lineage>
</organism>
<dbReference type="Pfam" id="PF01841">
    <property type="entry name" value="Transglut_core"/>
    <property type="match status" value="1"/>
</dbReference>
<comment type="caution">
    <text evidence="2">The sequence shown here is derived from an EMBL/GenBank/DDBJ whole genome shotgun (WGS) entry which is preliminary data.</text>
</comment>
<evidence type="ECO:0000313" key="2">
    <source>
        <dbReference type="EMBL" id="MFD2649403.1"/>
    </source>
</evidence>
<gene>
    <name evidence="2" type="ORF">ACFSX5_16575</name>
</gene>
<dbReference type="Gene3D" id="3.10.620.30">
    <property type="match status" value="1"/>
</dbReference>
<protein>
    <submittedName>
        <fullName evidence="2">Transglutaminase domain-containing protein</fullName>
    </submittedName>
</protein>
<dbReference type="InterPro" id="IPR013589">
    <property type="entry name" value="Bac_transglu_N"/>
</dbReference>
<evidence type="ECO:0000259" key="1">
    <source>
        <dbReference type="SMART" id="SM00460"/>
    </source>
</evidence>
<dbReference type="InterPro" id="IPR002931">
    <property type="entry name" value="Transglutaminase-like"/>
</dbReference>
<reference evidence="3" key="1">
    <citation type="journal article" date="2019" name="Int. J. Syst. Evol. Microbiol.">
        <title>The Global Catalogue of Microorganisms (GCM) 10K type strain sequencing project: providing services to taxonomists for standard genome sequencing and annotation.</title>
        <authorList>
            <consortium name="The Broad Institute Genomics Platform"/>
            <consortium name="The Broad Institute Genome Sequencing Center for Infectious Disease"/>
            <person name="Wu L."/>
            <person name="Ma J."/>
        </authorList>
    </citation>
    <scope>NUCLEOTIDE SEQUENCE [LARGE SCALE GENOMIC DNA]</scope>
    <source>
        <strain evidence="3">CCM 7427</strain>
    </source>
</reference>
<dbReference type="PANTHER" id="PTHR33490">
    <property type="entry name" value="BLR5614 PROTEIN-RELATED"/>
    <property type="match status" value="1"/>
</dbReference>
<dbReference type="RefSeq" id="WP_386834936.1">
    <property type="nucleotide sequence ID" value="NZ_JBHUNP010000001.1"/>
</dbReference>
<dbReference type="Proteomes" id="UP001597521">
    <property type="component" value="Unassembled WGS sequence"/>
</dbReference>
<evidence type="ECO:0000313" key="3">
    <source>
        <dbReference type="Proteomes" id="UP001597521"/>
    </source>
</evidence>
<dbReference type="InterPro" id="IPR038765">
    <property type="entry name" value="Papain-like_cys_pep_sf"/>
</dbReference>
<dbReference type="SMART" id="SM00460">
    <property type="entry name" value="TGc"/>
    <property type="match status" value="1"/>
</dbReference>
<sequence length="265" mass="28500">MLLSISHTSTYRYDRPVNYAVQRLRLWPRSSSVQTVEDWKVEVVGATSELFYDDAFANRTELLRSEPDTSEIVIHASGQVTTKDTAGVFGRGIGVAPLWVFLRQTPLTAAGEAVKALVQPLAGMSDTLDQLHRLSRDTGERVAYVPGSTDVATPAEAALVNGSGVCQDHAHIFIAAARLLGVPARYVSGYLLMEGQSEQTATHAWAEAYVEDLGWVGFDAANGVAPDEKYVRIACGLDYSQSAPITGLRSGSSAESLAVALNVEQ</sequence>
<dbReference type="SUPFAM" id="SSF54001">
    <property type="entry name" value="Cysteine proteinases"/>
    <property type="match status" value="1"/>
</dbReference>
<proteinExistence type="predicted"/>
<dbReference type="PANTHER" id="PTHR33490:SF6">
    <property type="entry name" value="SLL1049 PROTEIN"/>
    <property type="match status" value="1"/>
</dbReference>